<dbReference type="Pfam" id="PF02351">
    <property type="entry name" value="GDNF"/>
    <property type="match status" value="3"/>
</dbReference>
<keyword evidence="6" id="KW-0675">Receptor</keyword>
<feature type="domain" description="GDNF/GAS1" evidence="10">
    <location>
        <begin position="137"/>
        <end position="214"/>
    </location>
</feature>
<dbReference type="OrthoDB" id="8735237at2759"/>
<dbReference type="GeneID" id="117356558"/>
<dbReference type="InParanoid" id="A0A6P8Q699"/>
<dbReference type="InterPro" id="IPR016017">
    <property type="entry name" value="GDNF/GAS1"/>
</dbReference>
<evidence type="ECO:0000256" key="3">
    <source>
        <dbReference type="ARBA" id="ARBA00022475"/>
    </source>
</evidence>
<evidence type="ECO:0000256" key="7">
    <source>
        <dbReference type="ARBA" id="ARBA00023180"/>
    </source>
</evidence>
<evidence type="ECO:0000256" key="6">
    <source>
        <dbReference type="ARBA" id="ARBA00023170"/>
    </source>
</evidence>
<feature type="domain" description="GDNF/GAS1" evidence="10">
    <location>
        <begin position="351"/>
        <end position="446"/>
    </location>
</feature>
<dbReference type="InterPro" id="IPR037193">
    <property type="entry name" value="GDNF_alpha"/>
</dbReference>
<name>A0A6P8Q699_GEOSA</name>
<evidence type="ECO:0000256" key="8">
    <source>
        <dbReference type="SAM" id="Phobius"/>
    </source>
</evidence>
<dbReference type="FunCoup" id="A0A6P8Q699">
    <property type="interactions" value="3"/>
</dbReference>
<dbReference type="SUPFAM" id="SSF110035">
    <property type="entry name" value="GDNF receptor-like"/>
    <property type="match status" value="3"/>
</dbReference>
<dbReference type="CTD" id="389400"/>
<dbReference type="GO" id="GO:0009897">
    <property type="term" value="C:external side of plasma membrane"/>
    <property type="evidence" value="ECO:0007669"/>
    <property type="project" value="TreeGrafter"/>
</dbReference>
<dbReference type="KEGG" id="gsh:117356558"/>
<sequence length="558" mass="62994">MKIFNFFIVYLAVLVDTAGSWTTDCFQLREQCIHEANRCGNILNTYEDACNSTGTDCKVKNAMACNLTGHYLAENYPEFMDCICKEDNSCDTKRMFGKHCAPKEELLKPSATNIQSSFKQQTEYKGVTPDTERGNDCGVAKQVCQQSPHCYTMYENFKKLCSSKLEHCDRQTSGPPCLIAWNELSKTVLGSCRCPDPAREHCLKIWNTVFNNNCLMHIQTSHAYTTDEYEEWSLLDDTNIDLKLEWDQSTLSKQDYQGPQSCLDVTMLCLSDSVCNRQLAYRIKACTSTGDQCDMQQCQVAIRLFYENMPFNVAQLLALCDCDQSDSICQQAKENLHSKPCAVNMDPSPSCLNVIHSCLMDTFCREKYETFQLKCWGHEINCQNDESCLYNLIKEDLTCLGNDACRAAYIGILGTILQVQCTCSTVPVSDQYMCKLFHHMLHSTSCFKQVSARTHHSSYANNEFKQPSGSRSLLNDQATIPSPKIFPSLKGTSGKEIKLSGFHSFFNGAVIYIIAYTSGIFLICGITLLAILKTRNRRTASQTRNLEQVHASENLMVH</sequence>
<evidence type="ECO:0000313" key="11">
    <source>
        <dbReference type="Proteomes" id="UP000515159"/>
    </source>
</evidence>
<evidence type="ECO:0000313" key="12">
    <source>
        <dbReference type="RefSeq" id="XP_033791809.1"/>
    </source>
</evidence>
<feature type="transmembrane region" description="Helical" evidence="8">
    <location>
        <begin position="509"/>
        <end position="532"/>
    </location>
</feature>
<dbReference type="RefSeq" id="XP_033791809.1">
    <property type="nucleotide sequence ID" value="XM_033935918.1"/>
</dbReference>
<dbReference type="Proteomes" id="UP000515159">
    <property type="component" value="Chromosome 3"/>
</dbReference>
<proteinExistence type="inferred from homology"/>
<dbReference type="GO" id="GO:0043235">
    <property type="term" value="C:receptor complex"/>
    <property type="evidence" value="ECO:0007669"/>
    <property type="project" value="TreeGrafter"/>
</dbReference>
<evidence type="ECO:0000256" key="5">
    <source>
        <dbReference type="ARBA" id="ARBA00023136"/>
    </source>
</evidence>
<keyword evidence="3" id="KW-1003">Cell membrane</keyword>
<reference evidence="12" key="1">
    <citation type="submission" date="2025-08" db="UniProtKB">
        <authorList>
            <consortium name="RefSeq"/>
        </authorList>
    </citation>
    <scope>IDENTIFICATION</scope>
</reference>
<keyword evidence="7" id="KW-0325">Glycoprotein</keyword>
<gene>
    <name evidence="12" type="primary">GFRAL</name>
</gene>
<accession>A0A6P8Q699</accession>
<protein>
    <submittedName>
        <fullName evidence="12">GDNF family receptor alpha-like isoform X1</fullName>
    </submittedName>
</protein>
<keyword evidence="8" id="KW-0812">Transmembrane</keyword>
<evidence type="ECO:0000256" key="2">
    <source>
        <dbReference type="ARBA" id="ARBA00005961"/>
    </source>
</evidence>
<evidence type="ECO:0000259" key="10">
    <source>
        <dbReference type="SMART" id="SM00907"/>
    </source>
</evidence>
<evidence type="ECO:0000256" key="4">
    <source>
        <dbReference type="ARBA" id="ARBA00022729"/>
    </source>
</evidence>
<comment type="subcellular location">
    <subcellularLocation>
        <location evidence="1">Cell membrane</location>
    </subcellularLocation>
</comment>
<keyword evidence="5 8" id="KW-0472">Membrane</keyword>
<dbReference type="SMART" id="SM00907">
    <property type="entry name" value="GDNF"/>
    <property type="match status" value="4"/>
</dbReference>
<dbReference type="AlphaFoldDB" id="A0A6P8Q699"/>
<feature type="chain" id="PRO_5028294573" evidence="9">
    <location>
        <begin position="21"/>
        <end position="558"/>
    </location>
</feature>
<dbReference type="InterPro" id="IPR003438">
    <property type="entry name" value="GDNF_rcpt"/>
</dbReference>
<keyword evidence="11" id="KW-1185">Reference proteome</keyword>
<evidence type="ECO:0000256" key="9">
    <source>
        <dbReference type="SAM" id="SignalP"/>
    </source>
</evidence>
<keyword evidence="4 9" id="KW-0732">Signal</keyword>
<dbReference type="GO" id="GO:0007169">
    <property type="term" value="P:cell surface receptor protein tyrosine kinase signaling pathway"/>
    <property type="evidence" value="ECO:0007669"/>
    <property type="project" value="UniProtKB-ARBA"/>
</dbReference>
<keyword evidence="8" id="KW-1133">Transmembrane helix</keyword>
<dbReference type="GO" id="GO:0007399">
    <property type="term" value="P:nervous system development"/>
    <property type="evidence" value="ECO:0007669"/>
    <property type="project" value="TreeGrafter"/>
</dbReference>
<feature type="domain" description="GDNF/GAS1" evidence="10">
    <location>
        <begin position="262"/>
        <end position="341"/>
    </location>
</feature>
<dbReference type="PANTHER" id="PTHR10269">
    <property type="entry name" value="GDNF RECEPTOR ALPHA"/>
    <property type="match status" value="1"/>
</dbReference>
<organism evidence="11 12">
    <name type="scientific">Geotrypetes seraphini</name>
    <name type="common">Gaboon caecilian</name>
    <name type="synonym">Caecilia seraphini</name>
    <dbReference type="NCBI Taxonomy" id="260995"/>
    <lineage>
        <taxon>Eukaryota</taxon>
        <taxon>Metazoa</taxon>
        <taxon>Chordata</taxon>
        <taxon>Craniata</taxon>
        <taxon>Vertebrata</taxon>
        <taxon>Euteleostomi</taxon>
        <taxon>Amphibia</taxon>
        <taxon>Gymnophiona</taxon>
        <taxon>Geotrypetes</taxon>
    </lineage>
</organism>
<dbReference type="GO" id="GO:0038023">
    <property type="term" value="F:signaling receptor activity"/>
    <property type="evidence" value="ECO:0007669"/>
    <property type="project" value="InterPro"/>
</dbReference>
<evidence type="ECO:0000256" key="1">
    <source>
        <dbReference type="ARBA" id="ARBA00004236"/>
    </source>
</evidence>
<comment type="similarity">
    <text evidence="2">Belongs to the GDNFR family.</text>
</comment>
<dbReference type="PANTHER" id="PTHR10269:SF1">
    <property type="entry name" value="GDNF FAMILY RECEPTOR ALPHA-LIKE"/>
    <property type="match status" value="1"/>
</dbReference>
<feature type="domain" description="GDNF/GAS1" evidence="10">
    <location>
        <begin position="25"/>
        <end position="100"/>
    </location>
</feature>
<feature type="signal peptide" evidence="9">
    <location>
        <begin position="1"/>
        <end position="20"/>
    </location>
</feature>